<dbReference type="RefSeq" id="XP_038065768.1">
    <property type="nucleotide sequence ID" value="XM_038209840.1"/>
</dbReference>
<proteinExistence type="predicted"/>
<dbReference type="GO" id="GO:0005737">
    <property type="term" value="C:cytoplasm"/>
    <property type="evidence" value="ECO:0007669"/>
    <property type="project" value="UniProtKB-SubCell"/>
</dbReference>
<evidence type="ECO:0000256" key="7">
    <source>
        <dbReference type="ARBA" id="ARBA00023015"/>
    </source>
</evidence>
<dbReference type="Pfam" id="PF10497">
    <property type="entry name" value="zf-4CXXC_R1"/>
    <property type="match status" value="1"/>
</dbReference>
<evidence type="ECO:0000256" key="4">
    <source>
        <dbReference type="ARBA" id="ARBA00022499"/>
    </source>
</evidence>
<dbReference type="AlphaFoldDB" id="A0A914AQ55"/>
<evidence type="ECO:0000256" key="8">
    <source>
        <dbReference type="ARBA" id="ARBA00023163"/>
    </source>
</evidence>
<dbReference type="InterPro" id="IPR018866">
    <property type="entry name" value="Znf-4CXXC_R1"/>
</dbReference>
<dbReference type="Proteomes" id="UP000887568">
    <property type="component" value="Unplaced"/>
</dbReference>
<evidence type="ECO:0000256" key="3">
    <source>
        <dbReference type="ARBA" id="ARBA00022490"/>
    </source>
</evidence>
<keyword evidence="4" id="KW-1017">Isopeptide bond</keyword>
<dbReference type="OrthoDB" id="298344at2759"/>
<dbReference type="GeneID" id="119735895"/>
<accession>A0A914AQ55</accession>
<reference evidence="12" key="1">
    <citation type="submission" date="2022-11" db="UniProtKB">
        <authorList>
            <consortium name="EnsemblMetazoa"/>
        </authorList>
    </citation>
    <scope>IDENTIFICATION</scope>
</reference>
<keyword evidence="13" id="KW-1185">Reference proteome</keyword>
<keyword evidence="3" id="KW-0963">Cytoplasm</keyword>
<feature type="compositionally biased region" description="Basic residues" evidence="10">
    <location>
        <begin position="72"/>
        <end position="81"/>
    </location>
</feature>
<sequence>MGRAVESETATDKCSWKRTPKMAPNPKLSEIDTEDDVSYELRRQKNIEENKAMLNQLLSDLHGMPGLPRRSNSTKRSPKTRKSLDCSFIRRRNPSRKARLSTPLFARPSIIRTRGQKRRAETGEEDEVKVYVDDDEDLFPVKEGEKLIIKFGPTLKKSSLGSGNDSDSDFEVYEDDEMEELPTPTKRRRLNNRPREAVKRPEDITEEELRMVAECVRDKKYNTEVGTSCHQCRQKTIDMKTICRDDGCTGVRGQFCGPCLRNRYGEDAKAALLNPDWICPPCRGICNCSFCRKKQGRHATGILIHLARGSGYSSVKDYLEKFSRA</sequence>
<comment type="subcellular location">
    <subcellularLocation>
        <location evidence="2">Cytoplasm</location>
    </subcellularLocation>
    <subcellularLocation>
        <location evidence="1">Nucleus</location>
    </subcellularLocation>
</comment>
<dbReference type="PANTHER" id="PTHR31169">
    <property type="entry name" value="OS05G0300700 PROTEIN"/>
    <property type="match status" value="1"/>
</dbReference>
<evidence type="ECO:0000256" key="10">
    <source>
        <dbReference type="SAM" id="MobiDB-lite"/>
    </source>
</evidence>
<dbReference type="GO" id="GO:0006355">
    <property type="term" value="P:regulation of DNA-templated transcription"/>
    <property type="evidence" value="ECO:0007669"/>
    <property type="project" value="InterPro"/>
</dbReference>
<evidence type="ECO:0000256" key="9">
    <source>
        <dbReference type="ARBA" id="ARBA00023242"/>
    </source>
</evidence>
<evidence type="ECO:0000259" key="11">
    <source>
        <dbReference type="Pfam" id="PF10497"/>
    </source>
</evidence>
<protein>
    <recommendedName>
        <fullName evidence="11">Zinc-finger domain-containing protein</fullName>
    </recommendedName>
</protein>
<feature type="region of interest" description="Disordered" evidence="10">
    <location>
        <begin position="1"/>
        <end position="37"/>
    </location>
</feature>
<dbReference type="InterPro" id="IPR040221">
    <property type="entry name" value="CDCA7/CDA7L"/>
</dbReference>
<keyword evidence="6" id="KW-0832">Ubl conjugation</keyword>
<feature type="domain" description="Zinc-finger" evidence="11">
    <location>
        <begin position="221"/>
        <end position="319"/>
    </location>
</feature>
<keyword evidence="8" id="KW-0804">Transcription</keyword>
<evidence type="ECO:0000256" key="1">
    <source>
        <dbReference type="ARBA" id="ARBA00004123"/>
    </source>
</evidence>
<name>A0A914AQ55_PATMI</name>
<keyword evidence="5" id="KW-0597">Phosphoprotein</keyword>
<dbReference type="OMA" id="PPCRGNC"/>
<evidence type="ECO:0000313" key="13">
    <source>
        <dbReference type="Proteomes" id="UP000887568"/>
    </source>
</evidence>
<dbReference type="EnsemblMetazoa" id="XM_038209840.1">
    <property type="protein sequence ID" value="XP_038065768.1"/>
    <property type="gene ID" value="LOC119735895"/>
</dbReference>
<dbReference type="GO" id="GO:0005634">
    <property type="term" value="C:nucleus"/>
    <property type="evidence" value="ECO:0007669"/>
    <property type="project" value="UniProtKB-SubCell"/>
</dbReference>
<evidence type="ECO:0000256" key="5">
    <source>
        <dbReference type="ARBA" id="ARBA00022553"/>
    </source>
</evidence>
<evidence type="ECO:0000256" key="2">
    <source>
        <dbReference type="ARBA" id="ARBA00004496"/>
    </source>
</evidence>
<keyword evidence="9" id="KW-0539">Nucleus</keyword>
<keyword evidence="7" id="KW-0805">Transcription regulation</keyword>
<evidence type="ECO:0000313" key="12">
    <source>
        <dbReference type="EnsemblMetazoa" id="XP_038065768.1"/>
    </source>
</evidence>
<dbReference type="PANTHER" id="PTHR31169:SF8">
    <property type="entry name" value="ZINC-FINGER DOMAIN OF MONOAMINE-OXIDASE A REPRESSOR R1 PROTEIN"/>
    <property type="match status" value="1"/>
</dbReference>
<feature type="region of interest" description="Disordered" evidence="10">
    <location>
        <begin position="61"/>
        <end position="83"/>
    </location>
</feature>
<evidence type="ECO:0000256" key="6">
    <source>
        <dbReference type="ARBA" id="ARBA00022843"/>
    </source>
</evidence>
<organism evidence="12 13">
    <name type="scientific">Patiria miniata</name>
    <name type="common">Bat star</name>
    <name type="synonym">Asterina miniata</name>
    <dbReference type="NCBI Taxonomy" id="46514"/>
    <lineage>
        <taxon>Eukaryota</taxon>
        <taxon>Metazoa</taxon>
        <taxon>Echinodermata</taxon>
        <taxon>Eleutherozoa</taxon>
        <taxon>Asterozoa</taxon>
        <taxon>Asteroidea</taxon>
        <taxon>Valvatacea</taxon>
        <taxon>Valvatida</taxon>
        <taxon>Asterinidae</taxon>
        <taxon>Patiria</taxon>
    </lineage>
</organism>